<evidence type="ECO:0000259" key="1">
    <source>
        <dbReference type="Pfam" id="PF18903"/>
    </source>
</evidence>
<dbReference type="Pfam" id="PF18903">
    <property type="entry name" value="DUF5659"/>
    <property type="match status" value="1"/>
</dbReference>
<feature type="domain" description="DUF5659" evidence="1">
    <location>
        <begin position="3"/>
        <end position="66"/>
    </location>
</feature>
<reference evidence="2" key="1">
    <citation type="journal article" date="2015" name="Nature">
        <title>Complex archaea that bridge the gap between prokaryotes and eukaryotes.</title>
        <authorList>
            <person name="Spang A."/>
            <person name="Saw J.H."/>
            <person name="Jorgensen S.L."/>
            <person name="Zaremba-Niedzwiedzka K."/>
            <person name="Martijn J."/>
            <person name="Lind A.E."/>
            <person name="van Eijk R."/>
            <person name="Schleper C."/>
            <person name="Guy L."/>
            <person name="Ettema T.J."/>
        </authorList>
    </citation>
    <scope>NUCLEOTIDE SEQUENCE</scope>
</reference>
<name>A0A0F9RA10_9ZZZZ</name>
<dbReference type="InterPro" id="IPR043718">
    <property type="entry name" value="DUF5659"/>
</dbReference>
<accession>A0A0F9RA10</accession>
<dbReference type="EMBL" id="LAZR01003096">
    <property type="protein sequence ID" value="KKN22051.1"/>
    <property type="molecule type" value="Genomic_DNA"/>
</dbReference>
<organism evidence="2">
    <name type="scientific">marine sediment metagenome</name>
    <dbReference type="NCBI Taxonomy" id="412755"/>
    <lineage>
        <taxon>unclassified sequences</taxon>
        <taxon>metagenomes</taxon>
        <taxon>ecological metagenomes</taxon>
    </lineage>
</organism>
<protein>
    <recommendedName>
        <fullName evidence="1">DUF5659 domain-containing protein</fullName>
    </recommendedName>
</protein>
<dbReference type="AlphaFoldDB" id="A0A0F9RA10"/>
<proteinExistence type="predicted"/>
<evidence type="ECO:0000313" key="2">
    <source>
        <dbReference type="EMBL" id="KKN22051.1"/>
    </source>
</evidence>
<comment type="caution">
    <text evidence="2">The sequence shown here is derived from an EMBL/GenBank/DDBJ whole genome shotgun (WGS) entry which is preliminary data.</text>
</comment>
<gene>
    <name evidence="2" type="ORF">LCGC14_0919130</name>
</gene>
<sequence>MSFKTTDIVLAASLKLHGSELISIERTGNKGIFVFNDVSEDFIEDYDLGKVQVEPVSFNNAIKQLTTSVRRMLNRD</sequence>